<evidence type="ECO:0000256" key="1">
    <source>
        <dbReference type="SAM" id="MobiDB-lite"/>
    </source>
</evidence>
<evidence type="ECO:0000313" key="2">
    <source>
        <dbReference type="EMBL" id="MDR7302724.1"/>
    </source>
</evidence>
<reference evidence="2" key="1">
    <citation type="submission" date="2023-07" db="EMBL/GenBank/DDBJ databases">
        <title>Sequencing the genomes of 1000 actinobacteria strains.</title>
        <authorList>
            <person name="Klenk H.-P."/>
        </authorList>
    </citation>
    <scope>NUCLEOTIDE SEQUENCE</scope>
    <source>
        <strain evidence="2">DSM 45977</strain>
    </source>
</reference>
<accession>A0AAE4CMC4</accession>
<dbReference type="Proteomes" id="UP001180845">
    <property type="component" value="Unassembled WGS sequence"/>
</dbReference>
<proteinExistence type="predicted"/>
<sequence>MDARTFVTEYLMLGLRFDRIAAGFVDCYTGDAELRRRVHDEPRPDPARLAAMAGRLRADLAETDLAETDPIEAGTGPCASELPQQRRRFLDSQLAALECSGRILAGERLPFRSEVEAYFQVTIARGDQDAYRRAHVELAEVLPGGGALRERIAAVRESERVPIGKLEPCVRALSGALRARVRQRFGLPEQEDVEYRLVTGRPWSGLHSYLGNYRSRVAVNADSPQRMANLAHLVAHEAYPGHHTQHCRRGSRSPAGTSADAAPSSRPRRDEQDLSLVNTPQCLMSEGLADLGLHAAIGAGWGPWAAEIFADLGLRLEGERAERMTEILDRLRPVRQDAALMLHEEHADETEVIAYLQRWLLVPEERARRLVGFLAHPLWRAYTTTYVEGYRLLRSWLRARPQEVTPEERYRRLLDEPLVPRSLRAELAGRTRI</sequence>
<evidence type="ECO:0000313" key="3">
    <source>
        <dbReference type="Proteomes" id="UP001180845"/>
    </source>
</evidence>
<protein>
    <recommendedName>
        <fullName evidence="4">DUF885 domain-containing protein</fullName>
    </recommendedName>
</protein>
<dbReference type="AlphaFoldDB" id="A0AAE4CMC4"/>
<evidence type="ECO:0008006" key="4">
    <source>
        <dbReference type="Google" id="ProtNLM"/>
    </source>
</evidence>
<dbReference type="RefSeq" id="WP_310274499.1">
    <property type="nucleotide sequence ID" value="NZ_JAVDXW010000001.1"/>
</dbReference>
<organism evidence="2 3">
    <name type="scientific">Haloactinomyces albus</name>
    <dbReference type="NCBI Taxonomy" id="1352928"/>
    <lineage>
        <taxon>Bacteria</taxon>
        <taxon>Bacillati</taxon>
        <taxon>Actinomycetota</taxon>
        <taxon>Actinomycetes</taxon>
        <taxon>Actinopolysporales</taxon>
        <taxon>Actinopolysporaceae</taxon>
        <taxon>Haloactinomyces</taxon>
    </lineage>
</organism>
<gene>
    <name evidence="2" type="ORF">JOF55_002905</name>
</gene>
<feature type="region of interest" description="Disordered" evidence="1">
    <location>
        <begin position="241"/>
        <end position="274"/>
    </location>
</feature>
<dbReference type="EMBL" id="JAVDXW010000001">
    <property type="protein sequence ID" value="MDR7302724.1"/>
    <property type="molecule type" value="Genomic_DNA"/>
</dbReference>
<keyword evidence="3" id="KW-1185">Reference proteome</keyword>
<comment type="caution">
    <text evidence="2">The sequence shown here is derived from an EMBL/GenBank/DDBJ whole genome shotgun (WGS) entry which is preliminary data.</text>
</comment>
<name>A0AAE4CMC4_9ACTN</name>